<keyword evidence="2" id="KW-1185">Reference proteome</keyword>
<proteinExistence type="predicted"/>
<dbReference type="OrthoDB" id="5424209at2759"/>
<evidence type="ECO:0000313" key="2">
    <source>
        <dbReference type="Proteomes" id="UP000467700"/>
    </source>
</evidence>
<organism evidence="1 2">
    <name type="scientific">Cyclocybe aegerita</name>
    <name type="common">Black poplar mushroom</name>
    <name type="synonym">Agrocybe aegerita</name>
    <dbReference type="NCBI Taxonomy" id="1973307"/>
    <lineage>
        <taxon>Eukaryota</taxon>
        <taxon>Fungi</taxon>
        <taxon>Dikarya</taxon>
        <taxon>Basidiomycota</taxon>
        <taxon>Agaricomycotina</taxon>
        <taxon>Agaricomycetes</taxon>
        <taxon>Agaricomycetidae</taxon>
        <taxon>Agaricales</taxon>
        <taxon>Agaricineae</taxon>
        <taxon>Bolbitiaceae</taxon>
        <taxon>Cyclocybe</taxon>
    </lineage>
</organism>
<dbReference type="EMBL" id="CACVBS010000042">
    <property type="protein sequence ID" value="CAA7264007.1"/>
    <property type="molecule type" value="Genomic_DNA"/>
</dbReference>
<sequence>MFDKPDVVSERSRLTDNYPDAFTDTYGTVSGAPFIYKTGPAWPKRERGLEAQPYIREIRPVHNHPITSSWPKILRDTEAYLEDRGVKFTAITGFGFANARDKTPFCPLLVTIGVAPRTVAFEEAKAAAEHVKGTILGQAGFHDIEVAIREWTTSLSGSGPKLPSLHPLVDGRTTEFRHPFASTLDLYIAPLKMPYYEGTVGLYLRRSNDSDDILALTAAHVARPPPMHPNTGLTHKGSSQHRDEIIALGSKAYEDATTNIISRSGTLHKTNASLEEKISRLERLQAEGRGDAETVASALLRQDVVRATRNIKRLDRLHGEVTKFLTMPKQRRIGFVLHADPIGVSSSEPDGYTIDWAVIQLNKDAFYLGEFKGNKVYIGGKIKEEEYRDLMFPNHTDRAGYEYPKDGLLQIYGVMPESEIHQPTQLNANGDNAMPVIKNGMTTGATVGWVNGLKSLVRHHYIDCGLEFTASRPRLCPTVKGVAPFLAKATLVLSSLTEKAVLLLCSLGVAARLMRPMSPLGLRGMSLSRTSRRPCLAASSTRKSLTMIRLVRVCQGPGCTLHRLVLALRVSTLMYVY</sequence>
<evidence type="ECO:0000313" key="1">
    <source>
        <dbReference type="EMBL" id="CAA7264007.1"/>
    </source>
</evidence>
<protein>
    <submittedName>
        <fullName evidence="1">Uncharacterized protein</fullName>
    </submittedName>
</protein>
<gene>
    <name evidence="1" type="ORF">AAE3_LOCUS6158</name>
</gene>
<name>A0A8S0XRN3_CYCAE</name>
<reference evidence="1 2" key="1">
    <citation type="submission" date="2020-01" db="EMBL/GenBank/DDBJ databases">
        <authorList>
            <person name="Gupta K D."/>
        </authorList>
    </citation>
    <scope>NUCLEOTIDE SEQUENCE [LARGE SCALE GENOMIC DNA]</scope>
</reference>
<dbReference type="Proteomes" id="UP000467700">
    <property type="component" value="Unassembled WGS sequence"/>
</dbReference>
<comment type="caution">
    <text evidence="1">The sequence shown here is derived from an EMBL/GenBank/DDBJ whole genome shotgun (WGS) entry which is preliminary data.</text>
</comment>
<accession>A0A8S0XRN3</accession>
<dbReference type="AlphaFoldDB" id="A0A8S0XRN3"/>